<protein>
    <submittedName>
        <fullName evidence="2">Uncharacterized protein</fullName>
    </submittedName>
</protein>
<evidence type="ECO:0000256" key="1">
    <source>
        <dbReference type="SAM" id="MobiDB-lite"/>
    </source>
</evidence>
<feature type="region of interest" description="Disordered" evidence="1">
    <location>
        <begin position="274"/>
        <end position="339"/>
    </location>
</feature>
<reference evidence="2 3" key="1">
    <citation type="submission" date="2017-11" db="EMBL/GenBank/DDBJ databases">
        <title>De novo assembly and phasing of dikaryotic genomes from two isolates of Puccinia coronata f. sp. avenae, the causal agent of oat crown rust.</title>
        <authorList>
            <person name="Miller M.E."/>
            <person name="Zhang Y."/>
            <person name="Omidvar V."/>
            <person name="Sperschneider J."/>
            <person name="Schwessinger B."/>
            <person name="Raley C."/>
            <person name="Palmer J.M."/>
            <person name="Garnica D."/>
            <person name="Upadhyaya N."/>
            <person name="Rathjen J."/>
            <person name="Taylor J.M."/>
            <person name="Park R.F."/>
            <person name="Dodds P.N."/>
            <person name="Hirsch C.D."/>
            <person name="Kianian S.F."/>
            <person name="Figueroa M."/>
        </authorList>
    </citation>
    <scope>NUCLEOTIDE SEQUENCE [LARGE SCALE GENOMIC DNA]</scope>
    <source>
        <strain evidence="2">12SD80</strain>
    </source>
</reference>
<feature type="compositionally biased region" description="Acidic residues" evidence="1">
    <location>
        <begin position="284"/>
        <end position="305"/>
    </location>
</feature>
<feature type="compositionally biased region" description="Basic and acidic residues" evidence="1">
    <location>
        <begin position="306"/>
        <end position="339"/>
    </location>
</feature>
<evidence type="ECO:0000313" key="2">
    <source>
        <dbReference type="EMBL" id="PLW17562.1"/>
    </source>
</evidence>
<dbReference type="EMBL" id="PGCI01000749">
    <property type="protein sequence ID" value="PLW17562.1"/>
    <property type="molecule type" value="Genomic_DNA"/>
</dbReference>
<accession>A0A2N5SWE8</accession>
<gene>
    <name evidence="2" type="ORF">PCASD_21602</name>
</gene>
<sequence length="339" mass="38604">MAGVDQSRLWLLPLPALPARDPPPPNAVDRGLGRVVWSIPFPTSEIHPGYRLTSPTVPVASNQIASSPIHFDVKEIALRSETESNREELRNTRIRAVQSRYLARIKNLMPWIVDQDPPVPREYLSLRAEKPIQKEVSSQAAEILETLSSSKDVCKSAFTNPSLRECLVRTFKQAVDLGWDEDGQYFSTCGSMYFVFNAIYLLVNSPDDDPSHLFTHDRFHHALWDMYYYCGEAAEHSGRGDYQTCYRYSHDIRQLSKLIVTKFGSCRKSNNYDLHELPSPFDSDPMDEDSNATDQDSDEDSDETDENPHTTEADQDSDKDKHEDEDNDKAGGQEEKDKR</sequence>
<organism evidence="2 3">
    <name type="scientific">Puccinia coronata f. sp. avenae</name>
    <dbReference type="NCBI Taxonomy" id="200324"/>
    <lineage>
        <taxon>Eukaryota</taxon>
        <taxon>Fungi</taxon>
        <taxon>Dikarya</taxon>
        <taxon>Basidiomycota</taxon>
        <taxon>Pucciniomycotina</taxon>
        <taxon>Pucciniomycetes</taxon>
        <taxon>Pucciniales</taxon>
        <taxon>Pucciniaceae</taxon>
        <taxon>Puccinia</taxon>
    </lineage>
</organism>
<proteinExistence type="predicted"/>
<evidence type="ECO:0000313" key="3">
    <source>
        <dbReference type="Proteomes" id="UP000235392"/>
    </source>
</evidence>
<comment type="caution">
    <text evidence="2">The sequence shown here is derived from an EMBL/GenBank/DDBJ whole genome shotgun (WGS) entry which is preliminary data.</text>
</comment>
<name>A0A2N5SWE8_9BASI</name>
<dbReference type="AlphaFoldDB" id="A0A2N5SWE8"/>
<dbReference type="Proteomes" id="UP000235392">
    <property type="component" value="Unassembled WGS sequence"/>
</dbReference>